<feature type="transmembrane region" description="Helical" evidence="1">
    <location>
        <begin position="6"/>
        <end position="26"/>
    </location>
</feature>
<evidence type="ECO:0008006" key="4">
    <source>
        <dbReference type="Google" id="ProtNLM"/>
    </source>
</evidence>
<keyword evidence="1" id="KW-0472">Membrane</keyword>
<reference evidence="3" key="1">
    <citation type="submission" date="2016-12" db="EMBL/GenBank/DDBJ databases">
        <title>Complete Genome Sequence of Beggiatoa leptomitiformis D-401.</title>
        <authorList>
            <person name="Fomenkov A."/>
            <person name="Vincze T."/>
            <person name="Grabovich M."/>
            <person name="Anton B.P."/>
            <person name="Dubinina G."/>
            <person name="Orlova M."/>
            <person name="Belousova E."/>
            <person name="Roberts R.J."/>
        </authorList>
    </citation>
    <scope>NUCLEOTIDE SEQUENCE [LARGE SCALE GENOMIC DNA]</scope>
    <source>
        <strain evidence="3">D-401</strain>
    </source>
</reference>
<dbReference type="Proteomes" id="UP000234271">
    <property type="component" value="Chromosome"/>
</dbReference>
<dbReference type="OrthoDB" id="9992497at2"/>
<evidence type="ECO:0000313" key="2">
    <source>
        <dbReference type="EMBL" id="AUI67639.1"/>
    </source>
</evidence>
<keyword evidence="3" id="KW-1185">Reference proteome</keyword>
<dbReference type="AlphaFoldDB" id="A0A2N9YB56"/>
<proteinExistence type="predicted"/>
<keyword evidence="1" id="KW-0812">Transmembrane</keyword>
<evidence type="ECO:0000256" key="1">
    <source>
        <dbReference type="SAM" id="Phobius"/>
    </source>
</evidence>
<dbReference type="RefSeq" id="WP_062149222.1">
    <property type="nucleotide sequence ID" value="NZ_CP012373.2"/>
</dbReference>
<sequence>MTANILFLLATIVTILMIDGMLFVFLSSKIADLQMLQKEGKRVNGRVTVKNSKASLHQIAYEFEENHQTYQNVVYLSSTLFNQIKSTDTVVIAYQGEQPSENYLLLAIENKIEQYHHIMRMIGISLIIIIVALAIYWWTPKF</sequence>
<gene>
    <name evidence="2" type="ORF">BLE401_02295</name>
</gene>
<keyword evidence="1" id="KW-1133">Transmembrane helix</keyword>
<accession>A0A2N9YB56</accession>
<protein>
    <recommendedName>
        <fullName evidence="4">DUF3592 domain-containing protein</fullName>
    </recommendedName>
</protein>
<name>A0A2N9YB56_9GAMM</name>
<dbReference type="EMBL" id="CP018889">
    <property type="protein sequence ID" value="AUI67639.1"/>
    <property type="molecule type" value="Genomic_DNA"/>
</dbReference>
<organism evidence="2 3">
    <name type="scientific">Beggiatoa leptomitoformis</name>
    <dbReference type="NCBI Taxonomy" id="288004"/>
    <lineage>
        <taxon>Bacteria</taxon>
        <taxon>Pseudomonadati</taxon>
        <taxon>Pseudomonadota</taxon>
        <taxon>Gammaproteobacteria</taxon>
        <taxon>Thiotrichales</taxon>
        <taxon>Thiotrichaceae</taxon>
        <taxon>Beggiatoa</taxon>
    </lineage>
</organism>
<evidence type="ECO:0000313" key="3">
    <source>
        <dbReference type="Proteomes" id="UP000234271"/>
    </source>
</evidence>
<dbReference type="KEGG" id="blep:AL038_03725"/>
<feature type="transmembrane region" description="Helical" evidence="1">
    <location>
        <begin position="118"/>
        <end position="138"/>
    </location>
</feature>